<organism evidence="1 2">
    <name type="scientific">Blattamonas nauphoetae</name>
    <dbReference type="NCBI Taxonomy" id="2049346"/>
    <lineage>
        <taxon>Eukaryota</taxon>
        <taxon>Metamonada</taxon>
        <taxon>Preaxostyla</taxon>
        <taxon>Oxymonadida</taxon>
        <taxon>Blattamonas</taxon>
    </lineage>
</organism>
<keyword evidence="2" id="KW-1185">Reference proteome</keyword>
<protein>
    <submittedName>
        <fullName evidence="1">Uncharacterized protein</fullName>
    </submittedName>
</protein>
<dbReference type="EMBL" id="JARBJD010000143">
    <property type="protein sequence ID" value="KAK2950047.1"/>
    <property type="molecule type" value="Genomic_DNA"/>
</dbReference>
<evidence type="ECO:0000313" key="2">
    <source>
        <dbReference type="Proteomes" id="UP001281761"/>
    </source>
</evidence>
<comment type="caution">
    <text evidence="1">The sequence shown here is derived from an EMBL/GenBank/DDBJ whole genome shotgun (WGS) entry which is preliminary data.</text>
</comment>
<name>A0ABQ9XC05_9EUKA</name>
<gene>
    <name evidence="1" type="ORF">BLNAU_14969</name>
</gene>
<reference evidence="1 2" key="1">
    <citation type="journal article" date="2022" name="bioRxiv">
        <title>Genomics of Preaxostyla Flagellates Illuminates Evolutionary Transitions and the Path Towards Mitochondrial Loss.</title>
        <authorList>
            <person name="Novak L.V.F."/>
            <person name="Treitli S.C."/>
            <person name="Pyrih J."/>
            <person name="Halakuc P."/>
            <person name="Pipaliya S.V."/>
            <person name="Vacek V."/>
            <person name="Brzon O."/>
            <person name="Soukal P."/>
            <person name="Eme L."/>
            <person name="Dacks J.B."/>
            <person name="Karnkowska A."/>
            <person name="Elias M."/>
            <person name="Hampl V."/>
        </authorList>
    </citation>
    <scope>NUCLEOTIDE SEQUENCE [LARGE SCALE GENOMIC DNA]</scope>
    <source>
        <strain evidence="1">NAU3</strain>
        <tissue evidence="1">Gut</tissue>
    </source>
</reference>
<proteinExistence type="predicted"/>
<dbReference type="Proteomes" id="UP001281761">
    <property type="component" value="Unassembled WGS sequence"/>
</dbReference>
<sequence length="245" mass="26837">MYHSELTLLKYSSNPDSEFAFLRVNENGECRLTLLSVLVQPSSPSFEFISSTPSITSVNVESDGCSWSNGLHRLINTTAVIVCTFSNPDRNLGTTDRSPPSITLWNVINHFATYSVRRPSTDPEHTSSFLSTSEREHEHGVIDDVMFAGVVEIMEEPPRVTALSSNIDATVYNFRASSSSSTKASIVPAQQAISYADAMETVAFDCRFDFEADHVNASRGVVYFPNAAAITSVSSSPHQVRLRSG</sequence>
<accession>A0ABQ9XC05</accession>
<evidence type="ECO:0000313" key="1">
    <source>
        <dbReference type="EMBL" id="KAK2950047.1"/>
    </source>
</evidence>